<dbReference type="PANTHER" id="PTHR43072">
    <property type="entry name" value="N-ACETYLTRANSFERASE"/>
    <property type="match status" value="1"/>
</dbReference>
<dbReference type="EMBL" id="FMAE01000002">
    <property type="protein sequence ID" value="SCB14949.1"/>
    <property type="molecule type" value="Genomic_DNA"/>
</dbReference>
<dbReference type="AlphaFoldDB" id="A0A1C3UHM1"/>
<evidence type="ECO:0000313" key="6">
    <source>
        <dbReference type="EMBL" id="SCB14949.1"/>
    </source>
</evidence>
<evidence type="ECO:0000259" key="5">
    <source>
        <dbReference type="PROSITE" id="PS51186"/>
    </source>
</evidence>
<evidence type="ECO:0000313" key="7">
    <source>
        <dbReference type="Proteomes" id="UP000183174"/>
    </source>
</evidence>
<gene>
    <name evidence="6" type="ORF">GA0061099_100273</name>
</gene>
<evidence type="ECO:0000256" key="2">
    <source>
        <dbReference type="ARBA" id="ARBA00023315"/>
    </source>
</evidence>
<organism evidence="6 7">
    <name type="scientific">Bradyrhizobium yuanmingense</name>
    <dbReference type="NCBI Taxonomy" id="108015"/>
    <lineage>
        <taxon>Bacteria</taxon>
        <taxon>Pseudomonadati</taxon>
        <taxon>Pseudomonadota</taxon>
        <taxon>Alphaproteobacteria</taxon>
        <taxon>Hyphomicrobiales</taxon>
        <taxon>Nitrobacteraceae</taxon>
        <taxon>Bradyrhizobium</taxon>
    </lineage>
</organism>
<evidence type="ECO:0000256" key="1">
    <source>
        <dbReference type="ARBA" id="ARBA00022679"/>
    </source>
</evidence>
<dbReference type="PROSITE" id="PS51186">
    <property type="entry name" value="GNAT"/>
    <property type="match status" value="1"/>
</dbReference>
<dbReference type="FunFam" id="3.40.630.30:FF:000026">
    <property type="entry name" value="Phosphinothricin acetyltransferase"/>
    <property type="match status" value="1"/>
</dbReference>
<proteinExistence type="predicted"/>
<dbReference type="InterPro" id="IPR000182">
    <property type="entry name" value="GNAT_dom"/>
</dbReference>
<comment type="catalytic activity">
    <reaction evidence="4">
        <text>L-methionine sulfone + acetyl-CoA = N-acetyl-L-methionine sulfone + CoA + H(+)</text>
        <dbReference type="Rhea" id="RHEA:47656"/>
        <dbReference type="ChEBI" id="CHEBI:15378"/>
        <dbReference type="ChEBI" id="CHEBI:57287"/>
        <dbReference type="ChEBI" id="CHEBI:57288"/>
        <dbReference type="ChEBI" id="CHEBI:87824"/>
        <dbReference type="ChEBI" id="CHEBI:87825"/>
    </reaction>
</comment>
<protein>
    <submittedName>
        <fullName evidence="6">Phosphinothricin acetyltransferase</fullName>
    </submittedName>
</protein>
<dbReference type="Pfam" id="PF00583">
    <property type="entry name" value="Acetyltransf_1"/>
    <property type="match status" value="1"/>
</dbReference>
<dbReference type="SUPFAM" id="SSF55729">
    <property type="entry name" value="Acyl-CoA N-acyltransferases (Nat)"/>
    <property type="match status" value="1"/>
</dbReference>
<dbReference type="PANTHER" id="PTHR43072:SF8">
    <property type="entry name" value="ACYLTRANSFERASE FABY-RELATED"/>
    <property type="match status" value="1"/>
</dbReference>
<reference evidence="6 7" key="1">
    <citation type="submission" date="2016-08" db="EMBL/GenBank/DDBJ databases">
        <authorList>
            <person name="Seilhamer J.J."/>
        </authorList>
    </citation>
    <scope>NUCLEOTIDE SEQUENCE [LARGE SCALE GENOMIC DNA]</scope>
    <source>
        <strain evidence="6 7">CCBAU 10071</strain>
    </source>
</reference>
<keyword evidence="2" id="KW-0012">Acyltransferase</keyword>
<sequence>MQSPSADAFLDCFAALAMTGVEAAQPLPAPQGTLYPSPMSAPDIRPTTEADLPAVTAIYQQAVREGTATFELEPPDLSEMTRRYRALIDGGYPYFVAMLDGRVAGYAYAGAYRPRPAYRFTVENSIYLDPSFHRRGVGSMLLERLIVECEARGFRQMIAVIGDSANAGSIGVHTRCGFKMIGTHPSVGLKFGRWLDTVMMQRDLGEGASTVPGK</sequence>
<keyword evidence="1 6" id="KW-0808">Transferase</keyword>
<dbReference type="CDD" id="cd04301">
    <property type="entry name" value="NAT_SF"/>
    <property type="match status" value="1"/>
</dbReference>
<accession>A0A1C3UHM1</accession>
<feature type="domain" description="N-acetyltransferase" evidence="5">
    <location>
        <begin position="42"/>
        <end position="205"/>
    </location>
</feature>
<dbReference type="Gene3D" id="3.40.630.30">
    <property type="match status" value="1"/>
</dbReference>
<evidence type="ECO:0000256" key="3">
    <source>
        <dbReference type="ARBA" id="ARBA00050603"/>
    </source>
</evidence>
<comment type="catalytic activity">
    <reaction evidence="3">
        <text>L-methionine sulfoximine + acetyl-CoA = N-acetyl-L-methionine sulfoximine + CoA + H(+)</text>
        <dbReference type="Rhea" id="RHEA:47660"/>
        <dbReference type="ChEBI" id="CHEBI:15378"/>
        <dbReference type="ChEBI" id="CHEBI:57287"/>
        <dbReference type="ChEBI" id="CHEBI:57288"/>
        <dbReference type="ChEBI" id="CHEBI:87826"/>
        <dbReference type="ChEBI" id="CHEBI:87827"/>
    </reaction>
</comment>
<dbReference type="GO" id="GO:0016747">
    <property type="term" value="F:acyltransferase activity, transferring groups other than amino-acyl groups"/>
    <property type="evidence" value="ECO:0007669"/>
    <property type="project" value="InterPro"/>
</dbReference>
<name>A0A1C3UHM1_9BRAD</name>
<dbReference type="Proteomes" id="UP000183174">
    <property type="component" value="Unassembled WGS sequence"/>
</dbReference>
<evidence type="ECO:0000256" key="4">
    <source>
        <dbReference type="ARBA" id="ARBA00051334"/>
    </source>
</evidence>
<dbReference type="InterPro" id="IPR016181">
    <property type="entry name" value="Acyl_CoA_acyltransferase"/>
</dbReference>